<reference evidence="2" key="1">
    <citation type="submission" date="2011-02" db="EMBL/GenBank/DDBJ databases">
        <title>The genome of the leaf-cutting ant Acromyrmex echinatior suggests key adaptations to social evolution and fungus farming.</title>
        <authorList>
            <person name="Nygaard S."/>
            <person name="Zhang G."/>
        </authorList>
    </citation>
    <scope>NUCLEOTIDE SEQUENCE</scope>
</reference>
<dbReference type="AlphaFoldDB" id="F4WMB0"/>
<feature type="compositionally biased region" description="Polar residues" evidence="1">
    <location>
        <begin position="1"/>
        <end position="15"/>
    </location>
</feature>
<evidence type="ECO:0000313" key="2">
    <source>
        <dbReference type="EMBL" id="EGI64754.1"/>
    </source>
</evidence>
<feature type="region of interest" description="Disordered" evidence="1">
    <location>
        <begin position="1"/>
        <end position="26"/>
    </location>
</feature>
<keyword evidence="3" id="KW-1185">Reference proteome</keyword>
<organism evidence="3">
    <name type="scientific">Acromyrmex echinatior</name>
    <name type="common">Panamanian leafcutter ant</name>
    <name type="synonym">Acromyrmex octospinosus echinatior</name>
    <dbReference type="NCBI Taxonomy" id="103372"/>
    <lineage>
        <taxon>Eukaryota</taxon>
        <taxon>Metazoa</taxon>
        <taxon>Ecdysozoa</taxon>
        <taxon>Arthropoda</taxon>
        <taxon>Hexapoda</taxon>
        <taxon>Insecta</taxon>
        <taxon>Pterygota</taxon>
        <taxon>Neoptera</taxon>
        <taxon>Endopterygota</taxon>
        <taxon>Hymenoptera</taxon>
        <taxon>Apocrita</taxon>
        <taxon>Aculeata</taxon>
        <taxon>Formicoidea</taxon>
        <taxon>Formicidae</taxon>
        <taxon>Myrmicinae</taxon>
        <taxon>Acromyrmex</taxon>
    </lineage>
</organism>
<dbReference type="Proteomes" id="UP000007755">
    <property type="component" value="Unassembled WGS sequence"/>
</dbReference>
<proteinExistence type="predicted"/>
<evidence type="ECO:0000313" key="3">
    <source>
        <dbReference type="Proteomes" id="UP000007755"/>
    </source>
</evidence>
<evidence type="ECO:0000256" key="1">
    <source>
        <dbReference type="SAM" id="MobiDB-lite"/>
    </source>
</evidence>
<gene>
    <name evidence="2" type="ORF">G5I_06944</name>
</gene>
<sequence>MVSSLIQCEDNNFQKPSRKSEINSSPACKGNLQFSTGYRTSRMASVETDEKYFLRNYYNFPPVRTHPPDAKDTNKALSPKHIMGKSACEPPRGVETRAIHPGIPLYRYFKVRLDIAASMLYQSGLDAVASFGDQKNK</sequence>
<name>F4WMB0_ACREC</name>
<accession>F4WMB0</accession>
<feature type="region of interest" description="Disordered" evidence="1">
    <location>
        <begin position="64"/>
        <end position="91"/>
    </location>
</feature>
<dbReference type="EMBL" id="GL888217">
    <property type="protein sequence ID" value="EGI64754.1"/>
    <property type="molecule type" value="Genomic_DNA"/>
</dbReference>
<protein>
    <submittedName>
        <fullName evidence="2">Uncharacterized protein</fullName>
    </submittedName>
</protein>
<dbReference type="InParanoid" id="F4WMB0"/>